<sequence length="36" mass="4104">MHAINEAGLLLLVFQLLIEYEDPGNILCCFHKNDCI</sequence>
<reference evidence="1" key="2">
    <citation type="journal article" date="2015" name="Fish Shellfish Immunol.">
        <title>Early steps in the European eel (Anguilla anguilla)-Vibrio vulnificus interaction in the gills: Role of the RtxA13 toxin.</title>
        <authorList>
            <person name="Callol A."/>
            <person name="Pajuelo D."/>
            <person name="Ebbesson L."/>
            <person name="Teles M."/>
            <person name="MacKenzie S."/>
            <person name="Amaro C."/>
        </authorList>
    </citation>
    <scope>NUCLEOTIDE SEQUENCE</scope>
</reference>
<accession>A0A0E9P994</accession>
<proteinExistence type="predicted"/>
<reference evidence="1" key="1">
    <citation type="submission" date="2014-11" db="EMBL/GenBank/DDBJ databases">
        <authorList>
            <person name="Amaro Gonzalez C."/>
        </authorList>
    </citation>
    <scope>NUCLEOTIDE SEQUENCE</scope>
</reference>
<name>A0A0E9P994_ANGAN</name>
<dbReference type="EMBL" id="GBXM01107735">
    <property type="protein sequence ID" value="JAH00842.1"/>
    <property type="molecule type" value="Transcribed_RNA"/>
</dbReference>
<evidence type="ECO:0000313" key="1">
    <source>
        <dbReference type="EMBL" id="JAH00842.1"/>
    </source>
</evidence>
<protein>
    <submittedName>
        <fullName evidence="1">Uncharacterized protein</fullName>
    </submittedName>
</protein>
<organism evidence="1">
    <name type="scientific">Anguilla anguilla</name>
    <name type="common">European freshwater eel</name>
    <name type="synonym">Muraena anguilla</name>
    <dbReference type="NCBI Taxonomy" id="7936"/>
    <lineage>
        <taxon>Eukaryota</taxon>
        <taxon>Metazoa</taxon>
        <taxon>Chordata</taxon>
        <taxon>Craniata</taxon>
        <taxon>Vertebrata</taxon>
        <taxon>Euteleostomi</taxon>
        <taxon>Actinopterygii</taxon>
        <taxon>Neopterygii</taxon>
        <taxon>Teleostei</taxon>
        <taxon>Anguilliformes</taxon>
        <taxon>Anguillidae</taxon>
        <taxon>Anguilla</taxon>
    </lineage>
</organism>
<dbReference type="AlphaFoldDB" id="A0A0E9P994"/>